<dbReference type="OrthoDB" id="1606438at2759"/>
<dbReference type="AlphaFoldDB" id="A0A8H3PLJ0"/>
<keyword evidence="2" id="KW-0808">Transferase</keyword>
<dbReference type="Gene3D" id="3.40.50.150">
    <property type="entry name" value="Vaccinia Virus protein VP39"/>
    <property type="match status" value="1"/>
</dbReference>
<dbReference type="InterPro" id="IPR012967">
    <property type="entry name" value="COMT_dimerisation"/>
</dbReference>
<evidence type="ECO:0000259" key="4">
    <source>
        <dbReference type="Pfam" id="PF00891"/>
    </source>
</evidence>
<dbReference type="GO" id="GO:0032259">
    <property type="term" value="P:methylation"/>
    <property type="evidence" value="ECO:0007669"/>
    <property type="project" value="UniProtKB-KW"/>
</dbReference>
<keyword evidence="1" id="KW-0489">Methyltransferase</keyword>
<accession>A0A8H3PLJ0</accession>
<dbReference type="SUPFAM" id="SSF53335">
    <property type="entry name" value="S-adenosyl-L-methionine-dependent methyltransferases"/>
    <property type="match status" value="1"/>
</dbReference>
<comment type="caution">
    <text evidence="6">The sequence shown here is derived from an EMBL/GenBank/DDBJ whole genome shotgun (WGS) entry which is preliminary data.</text>
</comment>
<dbReference type="InterPro" id="IPR036390">
    <property type="entry name" value="WH_DNA-bd_sf"/>
</dbReference>
<evidence type="ECO:0008006" key="8">
    <source>
        <dbReference type="Google" id="ProtNLM"/>
    </source>
</evidence>
<keyword evidence="7" id="KW-1185">Reference proteome</keyword>
<dbReference type="InterPro" id="IPR016461">
    <property type="entry name" value="COMT-like"/>
</dbReference>
<evidence type="ECO:0000256" key="3">
    <source>
        <dbReference type="ARBA" id="ARBA00022691"/>
    </source>
</evidence>
<dbReference type="InterPro" id="IPR001077">
    <property type="entry name" value="COMT_C"/>
</dbReference>
<dbReference type="Pfam" id="PF00891">
    <property type="entry name" value="Methyltransf_2"/>
    <property type="match status" value="1"/>
</dbReference>
<feature type="domain" description="O-methyltransferase C-terminal" evidence="4">
    <location>
        <begin position="195"/>
        <end position="391"/>
    </location>
</feature>
<feature type="domain" description="O-methyltransferase dimerisation" evidence="5">
    <location>
        <begin position="82"/>
        <end position="148"/>
    </location>
</feature>
<dbReference type="Proteomes" id="UP000664203">
    <property type="component" value="Unassembled WGS sequence"/>
</dbReference>
<evidence type="ECO:0000256" key="1">
    <source>
        <dbReference type="ARBA" id="ARBA00022603"/>
    </source>
</evidence>
<dbReference type="EMBL" id="CAJPDR010001324">
    <property type="protein sequence ID" value="CAF9943820.1"/>
    <property type="molecule type" value="Genomic_DNA"/>
</dbReference>
<dbReference type="PANTHER" id="PTHR43712:SF16">
    <property type="entry name" value="O-METHYLTRANSFERASE ELCB"/>
    <property type="match status" value="1"/>
</dbReference>
<name>A0A8H3PLJ0_9LECA</name>
<evidence type="ECO:0000313" key="7">
    <source>
        <dbReference type="Proteomes" id="UP000664203"/>
    </source>
</evidence>
<protein>
    <recommendedName>
        <fullName evidence="8">O-methyltransferase</fullName>
    </recommendedName>
</protein>
<dbReference type="Gene3D" id="1.10.10.10">
    <property type="entry name" value="Winged helix-like DNA-binding domain superfamily/Winged helix DNA-binding domain"/>
    <property type="match status" value="1"/>
</dbReference>
<dbReference type="PANTHER" id="PTHR43712">
    <property type="entry name" value="PUTATIVE (AFU_ORTHOLOGUE AFUA_4G14580)-RELATED"/>
    <property type="match status" value="1"/>
</dbReference>
<dbReference type="GO" id="GO:0008171">
    <property type="term" value="F:O-methyltransferase activity"/>
    <property type="evidence" value="ECO:0007669"/>
    <property type="project" value="InterPro"/>
</dbReference>
<dbReference type="InterPro" id="IPR029063">
    <property type="entry name" value="SAM-dependent_MTases_sf"/>
</dbReference>
<dbReference type="PROSITE" id="PS51683">
    <property type="entry name" value="SAM_OMT_II"/>
    <property type="match status" value="1"/>
</dbReference>
<keyword evidence="3" id="KW-0949">S-adenosyl-L-methionine</keyword>
<evidence type="ECO:0000259" key="5">
    <source>
        <dbReference type="Pfam" id="PF08100"/>
    </source>
</evidence>
<reference evidence="6" key="1">
    <citation type="submission" date="2021-03" db="EMBL/GenBank/DDBJ databases">
        <authorList>
            <person name="Tagirdzhanova G."/>
        </authorList>
    </citation>
    <scope>NUCLEOTIDE SEQUENCE</scope>
</reference>
<dbReference type="SUPFAM" id="SSF46785">
    <property type="entry name" value="Winged helix' DNA-binding domain"/>
    <property type="match status" value="1"/>
</dbReference>
<dbReference type="Pfam" id="PF08100">
    <property type="entry name" value="Dimerisation"/>
    <property type="match status" value="1"/>
</dbReference>
<organism evidence="6 7">
    <name type="scientific">Alectoria fallacina</name>
    <dbReference type="NCBI Taxonomy" id="1903189"/>
    <lineage>
        <taxon>Eukaryota</taxon>
        <taxon>Fungi</taxon>
        <taxon>Dikarya</taxon>
        <taxon>Ascomycota</taxon>
        <taxon>Pezizomycotina</taxon>
        <taxon>Lecanoromycetes</taxon>
        <taxon>OSLEUM clade</taxon>
        <taxon>Lecanoromycetidae</taxon>
        <taxon>Lecanorales</taxon>
        <taxon>Lecanorineae</taxon>
        <taxon>Parmeliaceae</taxon>
        <taxon>Alectoria</taxon>
    </lineage>
</organism>
<gene>
    <name evidence="6" type="ORF">ALECFALPRED_001439</name>
</gene>
<evidence type="ECO:0000256" key="2">
    <source>
        <dbReference type="ARBA" id="ARBA00022679"/>
    </source>
</evidence>
<proteinExistence type="predicted"/>
<sequence length="421" mass="46975">MASLTALAEDALKQAKLLDAYVAAQGRPNTSFNGDTLTNLPPDLVEAREALVNSTQTLKRLALGPVGVLTEIMWAFSDEISLGAINDFSLADCVPLDGSATLAQIAAKSGLSERLVERFMRHAMGNHIFTENPPGQVRHTASSRLLATDPYLKDTIAMMVKEIWHPSTRVIDAVRQFHDSDEPTEAPFTLVNEPGVGMFEFLTKHPERARKFGGAMKWYGSFESWDLKHLVNGYSWDLIDRPGALFVDVGGGQGAVPKALGPATRDLKFVVQDMESTVADGERLLPEELKGRVEFMRHDFFTEQPVRGADVYFLRWILHDWSDKYAIRILKALVPAMRDGSKVVLFEWLLKDGPETDWTEKYPRNVDLAMLAQFNSNERTATAFKNVFHQADPRFQVVDIKKPRGSAMAIIEVVWRSGVGD</sequence>
<evidence type="ECO:0000313" key="6">
    <source>
        <dbReference type="EMBL" id="CAF9943820.1"/>
    </source>
</evidence>
<dbReference type="InterPro" id="IPR036388">
    <property type="entry name" value="WH-like_DNA-bd_sf"/>
</dbReference>